<name>A0ABY3MML0_AERVE</name>
<dbReference type="EMBL" id="NQMC01000021">
    <property type="protein sequence ID" value="TYD45271.1"/>
    <property type="molecule type" value="Genomic_DNA"/>
</dbReference>
<reference evidence="1 2" key="1">
    <citation type="submission" date="2017-08" db="EMBL/GenBank/DDBJ databases">
        <title>Aeromonas veronii bv sobria strain NS22 whole genome sequencing.</title>
        <authorList>
            <person name="Katharios P."/>
            <person name="Ha V.Q."/>
            <person name="Smyrli M."/>
        </authorList>
    </citation>
    <scope>NUCLEOTIDE SEQUENCE [LARGE SCALE GENOMIC DNA]</scope>
    <source>
        <strain evidence="1 2">NS22</strain>
    </source>
</reference>
<evidence type="ECO:0008006" key="3">
    <source>
        <dbReference type="Google" id="ProtNLM"/>
    </source>
</evidence>
<proteinExistence type="predicted"/>
<comment type="caution">
    <text evidence="1">The sequence shown here is derived from an EMBL/GenBank/DDBJ whole genome shotgun (WGS) entry which is preliminary data.</text>
</comment>
<gene>
    <name evidence="1" type="ORF">CJF24_08815</name>
</gene>
<evidence type="ECO:0000313" key="1">
    <source>
        <dbReference type="EMBL" id="TYD45271.1"/>
    </source>
</evidence>
<evidence type="ECO:0000313" key="2">
    <source>
        <dbReference type="Proteomes" id="UP000323129"/>
    </source>
</evidence>
<organism evidence="1 2">
    <name type="scientific">Aeromonas veronii</name>
    <dbReference type="NCBI Taxonomy" id="654"/>
    <lineage>
        <taxon>Bacteria</taxon>
        <taxon>Pseudomonadati</taxon>
        <taxon>Pseudomonadota</taxon>
        <taxon>Gammaproteobacteria</taxon>
        <taxon>Aeromonadales</taxon>
        <taxon>Aeromonadaceae</taxon>
        <taxon>Aeromonas</taxon>
    </lineage>
</organism>
<dbReference type="Proteomes" id="UP000323129">
    <property type="component" value="Unassembled WGS sequence"/>
</dbReference>
<keyword evidence="2" id="KW-1185">Reference proteome</keyword>
<accession>A0ABY3MML0</accession>
<protein>
    <recommendedName>
        <fullName evidence="3">SMODS-associating 2TM beta-strand rich effector domain-containing protein</fullName>
    </recommendedName>
</protein>
<sequence length="279" mass="31899">MFGSHIGDQILEIGKSANQFTIFVYKSQALDYKEPRVKIFKQIIKEFWIPLTLSIIWVLYNIYGNGSKTEWNVQKTVNVFGPTFFLLSWLTGQFFRVKKQTKVEDSFGAMEARFKELLDKVESKTEEMIGHISGGNSFPWLQIGMTNGSNQGVLMAIHQGDHPLYDVTARIVDLQKFEQIKNNISLATLGYTDTNINIGNMIPSHASMVQNWKIESEPKQSYNIFFTARNGSFTQLLRLKKVNGAWVTATKVTNKNNEILHEQIDENYPKEADGSVTWE</sequence>